<dbReference type="Pfam" id="PF17293">
    <property type="entry name" value="Arm-DNA-bind_5"/>
    <property type="match status" value="1"/>
</dbReference>
<dbReference type="GO" id="GO:0003677">
    <property type="term" value="F:DNA binding"/>
    <property type="evidence" value="ECO:0007669"/>
    <property type="project" value="UniProtKB-KW"/>
</dbReference>
<reference evidence="5 6" key="1">
    <citation type="submission" date="2018-07" db="EMBL/GenBank/DDBJ databases">
        <title>Leeuwenhoekiella genomics.</title>
        <authorList>
            <person name="Tahon G."/>
            <person name="Willems A."/>
        </authorList>
    </citation>
    <scope>NUCLEOTIDE SEQUENCE [LARGE SCALE GENOMIC DNA]</scope>
    <source>
        <strain evidence="5 6">LMG 22550</strain>
    </source>
</reference>
<dbReference type="Proteomes" id="UP000289238">
    <property type="component" value="Unassembled WGS sequence"/>
</dbReference>
<feature type="domain" description="Tyr recombinase" evidence="4">
    <location>
        <begin position="211"/>
        <end position="398"/>
    </location>
</feature>
<dbReference type="InterPro" id="IPR025269">
    <property type="entry name" value="SAM-like_dom"/>
</dbReference>
<gene>
    <name evidence="5" type="ORF">DSM00_74</name>
</gene>
<dbReference type="PROSITE" id="PS51898">
    <property type="entry name" value="TYR_RECOMBINASE"/>
    <property type="match status" value="1"/>
</dbReference>
<evidence type="ECO:0000313" key="6">
    <source>
        <dbReference type="Proteomes" id="UP000289238"/>
    </source>
</evidence>
<dbReference type="Gene3D" id="1.10.150.130">
    <property type="match status" value="1"/>
</dbReference>
<evidence type="ECO:0000259" key="4">
    <source>
        <dbReference type="PROSITE" id="PS51898"/>
    </source>
</evidence>
<dbReference type="PANTHER" id="PTHR30349:SF64">
    <property type="entry name" value="PROPHAGE INTEGRASE INTD-RELATED"/>
    <property type="match status" value="1"/>
</dbReference>
<dbReference type="GO" id="GO:0015074">
    <property type="term" value="P:DNA integration"/>
    <property type="evidence" value="ECO:0007669"/>
    <property type="project" value="InterPro"/>
</dbReference>
<comment type="similarity">
    <text evidence="1">Belongs to the 'phage' integrase family.</text>
</comment>
<dbReference type="CDD" id="cd01185">
    <property type="entry name" value="INTN1_C_like"/>
    <property type="match status" value="1"/>
</dbReference>
<dbReference type="Pfam" id="PF00589">
    <property type="entry name" value="Phage_integrase"/>
    <property type="match status" value="1"/>
</dbReference>
<dbReference type="InterPro" id="IPR050090">
    <property type="entry name" value="Tyrosine_recombinase_XerCD"/>
</dbReference>
<keyword evidence="2" id="KW-0238">DNA-binding</keyword>
<sequence>MASLKTVLRKTQLKNDKYPIALRVTKDRKSKFFKTPFEATINEWDSKKGRFNNRFSNSLKANRLLGKIEDRALEAISDLEMNADFYTLQDFENKFRVETNPIARKVFPFWDEIIEEMKSAGKIGNASVNKDTKDSLLMFSKKPDLLFKSISVKFLDKYEVFLRSRGGTDGGIGVKMRALRAIFNLAIRRGLATEKEYPFREYKISKLKGKGIKKALNIEEVHKIQNLDLKDYPTLVNSRNYFVFSFYTRGMNFADMMKLKWSDISGDRIHYQRSKTKGNFIIKILPPVQEVLDYYKDNPYYVFPILLKRNMTPNQIDNRKRKVLKRYNKDLRELGKLAGVNKIITSYVARHSFANCLKQKGVATDVISESMGHQDIGTTKAYLKELDVSVIDDANELLL</sequence>
<comment type="caution">
    <text evidence="5">The sequence shown here is derived from an EMBL/GenBank/DDBJ whole genome shotgun (WGS) entry which is preliminary data.</text>
</comment>
<dbReference type="Pfam" id="PF13102">
    <property type="entry name" value="Phage_int_SAM_5"/>
    <property type="match status" value="1"/>
</dbReference>
<evidence type="ECO:0000313" key="5">
    <source>
        <dbReference type="EMBL" id="RXG24288.1"/>
    </source>
</evidence>
<keyword evidence="6" id="KW-1185">Reference proteome</keyword>
<organism evidence="5 6">
    <name type="scientific">Leeuwenhoekiella aequorea</name>
    <dbReference type="NCBI Taxonomy" id="283736"/>
    <lineage>
        <taxon>Bacteria</taxon>
        <taxon>Pseudomonadati</taxon>
        <taxon>Bacteroidota</taxon>
        <taxon>Flavobacteriia</taxon>
        <taxon>Flavobacteriales</taxon>
        <taxon>Flavobacteriaceae</taxon>
        <taxon>Leeuwenhoekiella</taxon>
    </lineage>
</organism>
<proteinExistence type="inferred from homology"/>
<dbReference type="RefSeq" id="WP_128756039.1">
    <property type="nucleotide sequence ID" value="NZ_QOVM01000001.1"/>
</dbReference>
<dbReference type="InterPro" id="IPR035386">
    <property type="entry name" value="Arm-DNA-bind_5"/>
</dbReference>
<dbReference type="PANTHER" id="PTHR30349">
    <property type="entry name" value="PHAGE INTEGRASE-RELATED"/>
    <property type="match status" value="1"/>
</dbReference>
<dbReference type="SUPFAM" id="SSF56349">
    <property type="entry name" value="DNA breaking-rejoining enzymes"/>
    <property type="match status" value="1"/>
</dbReference>
<dbReference type="InterPro" id="IPR013762">
    <property type="entry name" value="Integrase-like_cat_sf"/>
</dbReference>
<evidence type="ECO:0000256" key="2">
    <source>
        <dbReference type="ARBA" id="ARBA00023125"/>
    </source>
</evidence>
<dbReference type="AlphaFoldDB" id="A0A4Q0PCK7"/>
<evidence type="ECO:0000256" key="1">
    <source>
        <dbReference type="ARBA" id="ARBA00008857"/>
    </source>
</evidence>
<accession>A0A4Q0PCK7</accession>
<evidence type="ECO:0000256" key="3">
    <source>
        <dbReference type="ARBA" id="ARBA00023172"/>
    </source>
</evidence>
<name>A0A4Q0PCK7_9FLAO</name>
<protein>
    <submittedName>
        <fullName evidence="5">Site-specific recombinase XerD</fullName>
    </submittedName>
</protein>
<dbReference type="EMBL" id="QOVM01000001">
    <property type="protein sequence ID" value="RXG24288.1"/>
    <property type="molecule type" value="Genomic_DNA"/>
</dbReference>
<dbReference type="InterPro" id="IPR011010">
    <property type="entry name" value="DNA_brk_join_enz"/>
</dbReference>
<dbReference type="InterPro" id="IPR002104">
    <property type="entry name" value="Integrase_catalytic"/>
</dbReference>
<keyword evidence="3" id="KW-0233">DNA recombination</keyword>
<dbReference type="OrthoDB" id="1094492at2"/>
<dbReference type="GO" id="GO:0006310">
    <property type="term" value="P:DNA recombination"/>
    <property type="evidence" value="ECO:0007669"/>
    <property type="project" value="UniProtKB-KW"/>
</dbReference>
<dbReference type="InterPro" id="IPR010998">
    <property type="entry name" value="Integrase_recombinase_N"/>
</dbReference>
<dbReference type="Gene3D" id="1.10.443.10">
    <property type="entry name" value="Intergrase catalytic core"/>
    <property type="match status" value="1"/>
</dbReference>